<dbReference type="PANTHER" id="PTHR11690">
    <property type="entry name" value="AMILORIDE-SENSITIVE SODIUM CHANNEL-RELATED"/>
    <property type="match status" value="1"/>
</dbReference>
<evidence type="ECO:0000256" key="1">
    <source>
        <dbReference type="ARBA" id="ARBA00004141"/>
    </source>
</evidence>
<keyword evidence="3 12" id="KW-0813">Transport</keyword>
<gene>
    <name evidence="13" type="ORF">TCAL_04698</name>
</gene>
<evidence type="ECO:0000256" key="12">
    <source>
        <dbReference type="RuleBase" id="RU000679"/>
    </source>
</evidence>
<keyword evidence="9" id="KW-0472">Membrane</keyword>
<feature type="non-terminal residue" evidence="13">
    <location>
        <position position="1"/>
    </location>
</feature>
<dbReference type="EMBL" id="VCGU01000010">
    <property type="protein sequence ID" value="TRY68751.1"/>
    <property type="molecule type" value="Genomic_DNA"/>
</dbReference>
<evidence type="ECO:0000256" key="10">
    <source>
        <dbReference type="ARBA" id="ARBA00023201"/>
    </source>
</evidence>
<feature type="non-terminal residue" evidence="13">
    <location>
        <position position="212"/>
    </location>
</feature>
<proteinExistence type="inferred from homology"/>
<dbReference type="PRINTS" id="PR01078">
    <property type="entry name" value="AMINACHANNEL"/>
</dbReference>
<evidence type="ECO:0000256" key="7">
    <source>
        <dbReference type="ARBA" id="ARBA00023053"/>
    </source>
</evidence>
<evidence type="ECO:0000256" key="6">
    <source>
        <dbReference type="ARBA" id="ARBA00022989"/>
    </source>
</evidence>
<dbReference type="GO" id="GO:0015280">
    <property type="term" value="F:ligand-gated sodium channel activity"/>
    <property type="evidence" value="ECO:0007669"/>
    <property type="project" value="TreeGrafter"/>
</dbReference>
<evidence type="ECO:0000256" key="8">
    <source>
        <dbReference type="ARBA" id="ARBA00023065"/>
    </source>
</evidence>
<dbReference type="STRING" id="6832.A0A553NTJ8"/>
<evidence type="ECO:0000313" key="14">
    <source>
        <dbReference type="Proteomes" id="UP000318571"/>
    </source>
</evidence>
<sequence>LWKKVNIPSFGNCFIFNSAFNETDQTQSRNATLTGAANGMSLQLFLDQDSYMLKGLSQQAGVRLIIHNPATYPLADEYGIDLQPNTANSIAIQMNKISRLPEPHPSNCITNWEQTGMNQSLMIETKPTYSLGACYRHCFQLDVIRECSCYHTYLDMSLIDLKAIPFKDGNGSRPCSLIPDQETNPDFECFDAIFNDHDRGVRKCHKCLVSCE</sequence>
<dbReference type="Proteomes" id="UP000318571">
    <property type="component" value="Chromosome 1"/>
</dbReference>
<keyword evidence="7" id="KW-0915">Sodium</keyword>
<evidence type="ECO:0000256" key="9">
    <source>
        <dbReference type="ARBA" id="ARBA00023136"/>
    </source>
</evidence>
<evidence type="ECO:0000256" key="3">
    <source>
        <dbReference type="ARBA" id="ARBA00022448"/>
    </source>
</evidence>
<dbReference type="OMA" id="CAKSRIM"/>
<dbReference type="GO" id="GO:0005886">
    <property type="term" value="C:plasma membrane"/>
    <property type="evidence" value="ECO:0007669"/>
    <property type="project" value="TreeGrafter"/>
</dbReference>
<comment type="subcellular location">
    <subcellularLocation>
        <location evidence="1">Membrane</location>
        <topology evidence="1">Multi-pass membrane protein</topology>
    </subcellularLocation>
</comment>
<name>A0A553NTJ8_TIGCA</name>
<dbReference type="PANTHER" id="PTHR11690:SF248">
    <property type="entry name" value="PICKPOCKET 17, ISOFORM A"/>
    <property type="match status" value="1"/>
</dbReference>
<keyword evidence="10 12" id="KW-0739">Sodium transport</keyword>
<evidence type="ECO:0000313" key="13">
    <source>
        <dbReference type="EMBL" id="TRY68751.1"/>
    </source>
</evidence>
<comment type="caution">
    <text evidence="13">The sequence shown here is derived from an EMBL/GenBank/DDBJ whole genome shotgun (WGS) entry which is preliminary data.</text>
</comment>
<keyword evidence="4 12" id="KW-0894">Sodium channel</keyword>
<evidence type="ECO:0000256" key="2">
    <source>
        <dbReference type="ARBA" id="ARBA00007193"/>
    </source>
</evidence>
<organism evidence="13 14">
    <name type="scientific">Tigriopus californicus</name>
    <name type="common">Marine copepod</name>
    <dbReference type="NCBI Taxonomy" id="6832"/>
    <lineage>
        <taxon>Eukaryota</taxon>
        <taxon>Metazoa</taxon>
        <taxon>Ecdysozoa</taxon>
        <taxon>Arthropoda</taxon>
        <taxon>Crustacea</taxon>
        <taxon>Multicrustacea</taxon>
        <taxon>Hexanauplia</taxon>
        <taxon>Copepoda</taxon>
        <taxon>Harpacticoida</taxon>
        <taxon>Harpacticidae</taxon>
        <taxon>Tigriopus</taxon>
    </lineage>
</organism>
<evidence type="ECO:0000256" key="4">
    <source>
        <dbReference type="ARBA" id="ARBA00022461"/>
    </source>
</evidence>
<dbReference type="Pfam" id="PF00858">
    <property type="entry name" value="ASC"/>
    <property type="match status" value="1"/>
</dbReference>
<evidence type="ECO:0000256" key="5">
    <source>
        <dbReference type="ARBA" id="ARBA00022692"/>
    </source>
</evidence>
<keyword evidence="8 12" id="KW-0406">Ion transport</keyword>
<dbReference type="InterPro" id="IPR001873">
    <property type="entry name" value="ENaC"/>
</dbReference>
<evidence type="ECO:0000256" key="11">
    <source>
        <dbReference type="ARBA" id="ARBA00023303"/>
    </source>
</evidence>
<comment type="similarity">
    <text evidence="2 12">Belongs to the amiloride-sensitive sodium channel (TC 1.A.6) family.</text>
</comment>
<dbReference type="AlphaFoldDB" id="A0A553NTJ8"/>
<keyword evidence="11 12" id="KW-0407">Ion channel</keyword>
<accession>A0A553NTJ8</accession>
<keyword evidence="5 12" id="KW-0812">Transmembrane</keyword>
<dbReference type="Gene3D" id="2.60.470.10">
    <property type="entry name" value="Acid-sensing ion channels like domains"/>
    <property type="match status" value="1"/>
</dbReference>
<keyword evidence="6" id="KW-1133">Transmembrane helix</keyword>
<protein>
    <submittedName>
        <fullName evidence="13">Uncharacterized protein</fullName>
    </submittedName>
</protein>
<keyword evidence="14" id="KW-1185">Reference proteome</keyword>
<reference evidence="13 14" key="1">
    <citation type="journal article" date="2018" name="Nat. Ecol. Evol.">
        <title>Genomic signatures of mitonuclear coevolution across populations of Tigriopus californicus.</title>
        <authorList>
            <person name="Barreto F.S."/>
            <person name="Watson E.T."/>
            <person name="Lima T.G."/>
            <person name="Willett C.S."/>
            <person name="Edmands S."/>
            <person name="Li W."/>
            <person name="Burton R.S."/>
        </authorList>
    </citation>
    <scope>NUCLEOTIDE SEQUENCE [LARGE SCALE GENOMIC DNA]</scope>
    <source>
        <strain evidence="13 14">San Diego</strain>
    </source>
</reference>